<protein>
    <submittedName>
        <fullName evidence="1">Uncharacterized protein</fullName>
    </submittedName>
</protein>
<proteinExistence type="predicted"/>
<accession>A0A2P2QZG0</accession>
<dbReference type="EMBL" id="GGEC01091895">
    <property type="protein sequence ID" value="MBX72379.1"/>
    <property type="molecule type" value="Transcribed_RNA"/>
</dbReference>
<evidence type="ECO:0000313" key="1">
    <source>
        <dbReference type="EMBL" id="MBX72379.1"/>
    </source>
</evidence>
<dbReference type="AlphaFoldDB" id="A0A2P2QZG0"/>
<sequence length="19" mass="2156">MPILFALDSTMVLIQNLVH</sequence>
<organism evidence="1">
    <name type="scientific">Rhizophora mucronata</name>
    <name type="common">Asiatic mangrove</name>
    <dbReference type="NCBI Taxonomy" id="61149"/>
    <lineage>
        <taxon>Eukaryota</taxon>
        <taxon>Viridiplantae</taxon>
        <taxon>Streptophyta</taxon>
        <taxon>Embryophyta</taxon>
        <taxon>Tracheophyta</taxon>
        <taxon>Spermatophyta</taxon>
        <taxon>Magnoliopsida</taxon>
        <taxon>eudicotyledons</taxon>
        <taxon>Gunneridae</taxon>
        <taxon>Pentapetalae</taxon>
        <taxon>rosids</taxon>
        <taxon>fabids</taxon>
        <taxon>Malpighiales</taxon>
        <taxon>Rhizophoraceae</taxon>
        <taxon>Rhizophora</taxon>
    </lineage>
</organism>
<name>A0A2P2QZG0_RHIMU</name>
<reference evidence="1" key="1">
    <citation type="submission" date="2018-02" db="EMBL/GenBank/DDBJ databases">
        <title>Rhizophora mucronata_Transcriptome.</title>
        <authorList>
            <person name="Meera S.P."/>
            <person name="Sreeshan A."/>
            <person name="Augustine A."/>
        </authorList>
    </citation>
    <scope>NUCLEOTIDE SEQUENCE</scope>
    <source>
        <tissue evidence="1">Leaf</tissue>
    </source>
</reference>